<evidence type="ECO:0000313" key="5">
    <source>
        <dbReference type="Proteomes" id="UP001591681"/>
    </source>
</evidence>
<dbReference type="PANTHER" id="PTHR23411">
    <property type="entry name" value="TAPASIN"/>
    <property type="match status" value="1"/>
</dbReference>
<dbReference type="PROSITE" id="PS50835">
    <property type="entry name" value="IG_LIKE"/>
    <property type="match status" value="1"/>
</dbReference>
<dbReference type="Proteomes" id="UP001591681">
    <property type="component" value="Unassembled WGS sequence"/>
</dbReference>
<organism evidence="4 5">
    <name type="scientific">Coilia grayii</name>
    <name type="common">Gray's grenadier anchovy</name>
    <dbReference type="NCBI Taxonomy" id="363190"/>
    <lineage>
        <taxon>Eukaryota</taxon>
        <taxon>Metazoa</taxon>
        <taxon>Chordata</taxon>
        <taxon>Craniata</taxon>
        <taxon>Vertebrata</taxon>
        <taxon>Euteleostomi</taxon>
        <taxon>Actinopterygii</taxon>
        <taxon>Neopterygii</taxon>
        <taxon>Teleostei</taxon>
        <taxon>Clupei</taxon>
        <taxon>Clupeiformes</taxon>
        <taxon>Clupeoidei</taxon>
        <taxon>Engraulidae</taxon>
        <taxon>Coilinae</taxon>
        <taxon>Coilia</taxon>
    </lineage>
</organism>
<evidence type="ECO:0000313" key="4">
    <source>
        <dbReference type="EMBL" id="KAL2102759.1"/>
    </source>
</evidence>
<evidence type="ECO:0000259" key="3">
    <source>
        <dbReference type="PROSITE" id="PS50835"/>
    </source>
</evidence>
<dbReference type="InterPro" id="IPR003597">
    <property type="entry name" value="Ig_C1-set"/>
</dbReference>
<dbReference type="Pfam" id="PF07654">
    <property type="entry name" value="C1-set"/>
    <property type="match status" value="1"/>
</dbReference>
<proteinExistence type="predicted"/>
<sequence length="175" mass="19039">MTTWYTFNIHLIQTKLRYTCTVVEESILDRTNGKVRVFSSAQSEQRVFVRPLIGFVSLWYTFGSGTRLEVGSNTSPKLTVLPPSSEELSAKSTATVLCLANGGFPSDWTLRWKVDGSGRTGLATRSVPGKDGLYSWSSTLTLTSQEWTKGVSVICEATQGSQAAVTKVIKGGECS</sequence>
<keyword evidence="2" id="KW-0393">Immunoglobulin domain</keyword>
<dbReference type="SUPFAM" id="SSF48726">
    <property type="entry name" value="Immunoglobulin"/>
    <property type="match status" value="1"/>
</dbReference>
<accession>A0ABD1KUB2</accession>
<feature type="domain" description="Ig-like" evidence="3">
    <location>
        <begin position="76"/>
        <end position="166"/>
    </location>
</feature>
<evidence type="ECO:0000256" key="1">
    <source>
        <dbReference type="ARBA" id="ARBA00023157"/>
    </source>
</evidence>
<dbReference type="InterPro" id="IPR050380">
    <property type="entry name" value="Immune_Resp_Modulators"/>
</dbReference>
<keyword evidence="5" id="KW-1185">Reference proteome</keyword>
<dbReference type="SMART" id="SM00407">
    <property type="entry name" value="IGc1"/>
    <property type="match status" value="1"/>
</dbReference>
<reference evidence="4 5" key="1">
    <citation type="submission" date="2024-09" db="EMBL/GenBank/DDBJ databases">
        <title>A chromosome-level genome assembly of Gray's grenadier anchovy, Coilia grayii.</title>
        <authorList>
            <person name="Fu Z."/>
        </authorList>
    </citation>
    <scope>NUCLEOTIDE SEQUENCE [LARGE SCALE GENOMIC DNA]</scope>
    <source>
        <strain evidence="4">G4</strain>
        <tissue evidence="4">Muscle</tissue>
    </source>
</reference>
<evidence type="ECO:0000256" key="2">
    <source>
        <dbReference type="ARBA" id="ARBA00023319"/>
    </source>
</evidence>
<dbReference type="Gene3D" id="2.60.40.10">
    <property type="entry name" value="Immunoglobulins"/>
    <property type="match status" value="1"/>
</dbReference>
<dbReference type="InterPro" id="IPR036179">
    <property type="entry name" value="Ig-like_dom_sf"/>
</dbReference>
<gene>
    <name evidence="4" type="ORF">ACEWY4_001927</name>
</gene>
<keyword evidence="1" id="KW-1015">Disulfide bond</keyword>
<protein>
    <recommendedName>
        <fullName evidence="3">Ig-like domain-containing protein</fullName>
    </recommendedName>
</protein>
<dbReference type="AlphaFoldDB" id="A0ABD1KUB2"/>
<dbReference type="InterPro" id="IPR013783">
    <property type="entry name" value="Ig-like_fold"/>
</dbReference>
<dbReference type="FunFam" id="2.60.40.10:FF:000283">
    <property type="entry name" value="Immunoglobulin kappa constant"/>
    <property type="match status" value="1"/>
</dbReference>
<name>A0ABD1KUB2_9TELE</name>
<comment type="caution">
    <text evidence="4">The sequence shown here is derived from an EMBL/GenBank/DDBJ whole genome shotgun (WGS) entry which is preliminary data.</text>
</comment>
<dbReference type="InterPro" id="IPR007110">
    <property type="entry name" value="Ig-like_dom"/>
</dbReference>
<dbReference type="EMBL" id="JBHFQA010000002">
    <property type="protein sequence ID" value="KAL2102759.1"/>
    <property type="molecule type" value="Genomic_DNA"/>
</dbReference>